<reference evidence="9" key="1">
    <citation type="journal article" date="2019" name="Int. J. Syst. Evol. Microbiol.">
        <title>The Global Catalogue of Microorganisms (GCM) 10K type strain sequencing project: providing services to taxonomists for standard genome sequencing and annotation.</title>
        <authorList>
            <consortium name="The Broad Institute Genomics Platform"/>
            <consortium name="The Broad Institute Genome Sequencing Center for Infectious Disease"/>
            <person name="Wu L."/>
            <person name="Ma J."/>
        </authorList>
    </citation>
    <scope>NUCLEOTIDE SEQUENCE [LARGE SCALE GENOMIC DNA]</scope>
    <source>
        <strain evidence="9">CGMCC 1.15480</strain>
    </source>
</reference>
<evidence type="ECO:0000256" key="2">
    <source>
        <dbReference type="ARBA" id="ARBA00022475"/>
    </source>
</evidence>
<feature type="transmembrane region" description="Helical" evidence="6">
    <location>
        <begin position="41"/>
        <end position="64"/>
    </location>
</feature>
<keyword evidence="4 6" id="KW-1133">Transmembrane helix</keyword>
<keyword evidence="2" id="KW-1003">Cell membrane</keyword>
<name>A0ABQ1P418_9MICC</name>
<dbReference type="PANTHER" id="PTHR33885">
    <property type="entry name" value="PHAGE SHOCK PROTEIN C"/>
    <property type="match status" value="1"/>
</dbReference>
<evidence type="ECO:0000256" key="6">
    <source>
        <dbReference type="SAM" id="Phobius"/>
    </source>
</evidence>
<evidence type="ECO:0000256" key="4">
    <source>
        <dbReference type="ARBA" id="ARBA00022989"/>
    </source>
</evidence>
<protein>
    <recommendedName>
        <fullName evidence="7">Phage shock protein PspC N-terminal domain-containing protein</fullName>
    </recommendedName>
</protein>
<comment type="subcellular location">
    <subcellularLocation>
        <location evidence="1">Cell membrane</location>
        <topology evidence="1">Single-pass membrane protein</topology>
    </subcellularLocation>
</comment>
<dbReference type="RefSeq" id="WP_188667330.1">
    <property type="nucleotide sequence ID" value="NZ_BMJI01000004.1"/>
</dbReference>
<keyword evidence="9" id="KW-1185">Reference proteome</keyword>
<sequence length="79" mass="8591">MDSFFTAIRSLGVRRGPHRMLAGVCGGLADRFGVSPWLVRLLFVLSLVLPGSGVVVYGIAWILLPDENGVIPLQRSLTR</sequence>
<evidence type="ECO:0000259" key="7">
    <source>
        <dbReference type="Pfam" id="PF04024"/>
    </source>
</evidence>
<dbReference type="Proteomes" id="UP000597761">
    <property type="component" value="Unassembled WGS sequence"/>
</dbReference>
<evidence type="ECO:0000256" key="5">
    <source>
        <dbReference type="ARBA" id="ARBA00023136"/>
    </source>
</evidence>
<keyword evidence="5 6" id="KW-0472">Membrane</keyword>
<evidence type="ECO:0000256" key="3">
    <source>
        <dbReference type="ARBA" id="ARBA00022692"/>
    </source>
</evidence>
<evidence type="ECO:0000256" key="1">
    <source>
        <dbReference type="ARBA" id="ARBA00004162"/>
    </source>
</evidence>
<keyword evidence="3 6" id="KW-0812">Transmembrane</keyword>
<accession>A0ABQ1P418</accession>
<dbReference type="PANTHER" id="PTHR33885:SF3">
    <property type="entry name" value="PHAGE SHOCK PROTEIN C"/>
    <property type="match status" value="1"/>
</dbReference>
<gene>
    <name evidence="8" type="ORF">GCM10011512_11610</name>
</gene>
<dbReference type="Pfam" id="PF04024">
    <property type="entry name" value="PspC"/>
    <property type="match status" value="1"/>
</dbReference>
<dbReference type="InterPro" id="IPR052027">
    <property type="entry name" value="PspC"/>
</dbReference>
<organism evidence="8 9">
    <name type="scientific">Tersicoccus solisilvae</name>
    <dbReference type="NCBI Taxonomy" id="1882339"/>
    <lineage>
        <taxon>Bacteria</taxon>
        <taxon>Bacillati</taxon>
        <taxon>Actinomycetota</taxon>
        <taxon>Actinomycetes</taxon>
        <taxon>Micrococcales</taxon>
        <taxon>Micrococcaceae</taxon>
        <taxon>Tersicoccus</taxon>
    </lineage>
</organism>
<proteinExistence type="predicted"/>
<feature type="domain" description="Phage shock protein PspC N-terminal" evidence="7">
    <location>
        <begin position="14"/>
        <end position="67"/>
    </location>
</feature>
<evidence type="ECO:0000313" key="9">
    <source>
        <dbReference type="Proteomes" id="UP000597761"/>
    </source>
</evidence>
<comment type="caution">
    <text evidence="8">The sequence shown here is derived from an EMBL/GenBank/DDBJ whole genome shotgun (WGS) entry which is preliminary data.</text>
</comment>
<evidence type="ECO:0000313" key="8">
    <source>
        <dbReference type="EMBL" id="GGC86362.1"/>
    </source>
</evidence>
<dbReference type="InterPro" id="IPR007168">
    <property type="entry name" value="Phageshock_PspC_N"/>
</dbReference>
<dbReference type="EMBL" id="BMJI01000004">
    <property type="protein sequence ID" value="GGC86362.1"/>
    <property type="molecule type" value="Genomic_DNA"/>
</dbReference>